<dbReference type="AlphaFoldDB" id="A0A1B8A7T3"/>
<organism evidence="1 2">
    <name type="scientific">Fusarium poae</name>
    <dbReference type="NCBI Taxonomy" id="36050"/>
    <lineage>
        <taxon>Eukaryota</taxon>
        <taxon>Fungi</taxon>
        <taxon>Dikarya</taxon>
        <taxon>Ascomycota</taxon>
        <taxon>Pezizomycotina</taxon>
        <taxon>Sordariomycetes</taxon>
        <taxon>Hypocreomycetidae</taxon>
        <taxon>Hypocreales</taxon>
        <taxon>Nectriaceae</taxon>
        <taxon>Fusarium</taxon>
    </lineage>
</organism>
<comment type="caution">
    <text evidence="1">The sequence shown here is derived from an EMBL/GenBank/DDBJ whole genome shotgun (WGS) entry which is preliminary data.</text>
</comment>
<reference evidence="1 2" key="1">
    <citation type="submission" date="2016-06" db="EMBL/GenBank/DDBJ databases">
        <title>Living apart together: crosstalk between the core and supernumerary genomes in a fungal plant pathogen.</title>
        <authorList>
            <person name="Vanheule A."/>
            <person name="Audenaert K."/>
            <person name="Warris S."/>
            <person name="Van De Geest H."/>
            <person name="Schijlen E."/>
            <person name="Hofte M."/>
            <person name="De Saeger S."/>
            <person name="Haesaert G."/>
            <person name="Waalwijk C."/>
            <person name="Van Der Lee T."/>
        </authorList>
    </citation>
    <scope>NUCLEOTIDE SEQUENCE [LARGE SCALE GENOMIC DNA]</scope>
    <source>
        <strain evidence="1 2">2516</strain>
    </source>
</reference>
<protein>
    <recommendedName>
        <fullName evidence="3">Fungal N-terminal domain-containing protein</fullName>
    </recommendedName>
</protein>
<name>A0A1B8A7T3_FUSPO</name>
<dbReference type="Proteomes" id="UP000091967">
    <property type="component" value="Unassembled WGS sequence"/>
</dbReference>
<evidence type="ECO:0008006" key="3">
    <source>
        <dbReference type="Google" id="ProtNLM"/>
    </source>
</evidence>
<evidence type="ECO:0000313" key="1">
    <source>
        <dbReference type="EMBL" id="OBS16552.1"/>
    </source>
</evidence>
<dbReference type="EMBL" id="LYXU01000084">
    <property type="protein sequence ID" value="OBS16552.1"/>
    <property type="molecule type" value="Genomic_DNA"/>
</dbReference>
<evidence type="ECO:0000313" key="2">
    <source>
        <dbReference type="Proteomes" id="UP000091967"/>
    </source>
</evidence>
<gene>
    <name evidence="1" type="ORF">FPOA_12813</name>
</gene>
<proteinExistence type="predicted"/>
<keyword evidence="2" id="KW-1185">Reference proteome</keyword>
<dbReference type="STRING" id="36050.A0A1B8A7T3"/>
<accession>A0A1B8A7T3</accession>
<sequence length="313" mass="34567">MAEALGVASSVIAVVDMSAKVVNWCVRYAQDVSHAKEDKTRLVEEVTRLNLASVNARNLLDGPGGSKLKASHALLLATDKSRPQLQRIESQLAAGTGQGKGRLEALRWPFKSKDVQVAIRDIRQCTEAIYSALEIDQTLVFLLQLTMDLTNDNSASPPDLLDEQTRASDPTRVQRGCSTVQRLTQLAVPLFIFAATVCHFIDDRNRNSPRVQLRKVLDYGSKGHVSQLDRTYGPVLDSLIADVSEDGKEEIIKDFKMIVGSIVMLANPLSVSALSQLLEVDPEVVDNRLDTLHSVLSVPPRRKEPVRLLHCHF</sequence>